<dbReference type="Proteomes" id="UP001432027">
    <property type="component" value="Unassembled WGS sequence"/>
</dbReference>
<dbReference type="GO" id="GO:0005764">
    <property type="term" value="C:lysosome"/>
    <property type="evidence" value="ECO:0007669"/>
    <property type="project" value="TreeGrafter"/>
</dbReference>
<dbReference type="GO" id="GO:0004190">
    <property type="term" value="F:aspartic-type endopeptidase activity"/>
    <property type="evidence" value="ECO:0007669"/>
    <property type="project" value="UniProtKB-KW"/>
</dbReference>
<evidence type="ECO:0000256" key="7">
    <source>
        <dbReference type="PIRSR" id="PIRSR601461-1"/>
    </source>
</evidence>
<accession>A0AAV5S7G8</accession>
<keyword evidence="3 10" id="KW-0732">Signal</keyword>
<evidence type="ECO:0000256" key="2">
    <source>
        <dbReference type="ARBA" id="ARBA00022670"/>
    </source>
</evidence>
<dbReference type="EMBL" id="BTSX01000001">
    <property type="protein sequence ID" value="GMS78881.1"/>
    <property type="molecule type" value="Genomic_DNA"/>
</dbReference>
<feature type="domain" description="Peptidase A1" evidence="11">
    <location>
        <begin position="75"/>
        <end position="392"/>
    </location>
</feature>
<dbReference type="InterPro" id="IPR034164">
    <property type="entry name" value="Pepsin-like_dom"/>
</dbReference>
<keyword evidence="5 9" id="KW-0378">Hydrolase</keyword>
<keyword evidence="2 9" id="KW-0645">Protease</keyword>
<evidence type="ECO:0000256" key="8">
    <source>
        <dbReference type="PIRSR" id="PIRSR601461-2"/>
    </source>
</evidence>
<dbReference type="AlphaFoldDB" id="A0AAV5S7G8"/>
<gene>
    <name evidence="12" type="ORF">PENTCL1PPCAC_1056</name>
</gene>
<proteinExistence type="inferred from homology"/>
<dbReference type="InterPro" id="IPR033121">
    <property type="entry name" value="PEPTIDASE_A1"/>
</dbReference>
<feature type="signal peptide" evidence="10">
    <location>
        <begin position="1"/>
        <end position="16"/>
    </location>
</feature>
<sequence length="397" mass="42425">MKTAVLLLALLGLALAHEAGVHKMRLHRRDSLRKTLIRSGEWEAYMATKDTTRSARTSFAAGFPQTVNDYDDAEYIGNITVGTPGQLFEVILDTGSANLWIPDATCGGGLTNPCEKKNKFQSSKSSTWVSNGKKFTISYGTGSAKGFLGQDTVAFGTDSTALTVPKCTFGQATSIAAFFKNEVIDGILGLAFQALAVDNVKPPFIEAIDQKLVQQPLFTVWLEHEGAQENVNGGIYTYGAVDTDNCGPVIAYQALSSATYFEFKMTSVALGTYSNSKGWNVISDTGTSLIAAPEAMVEGIAKAAGATLNRALGLYMLPSCTTAVPDLQLTIGSTIYKIDSRNFVIPATEKTCGLAIQAFNGGGFGPSVILGDPFIRQYCNIYDVGNKRMGFANSLQK</sequence>
<dbReference type="PROSITE" id="PS51767">
    <property type="entry name" value="PEPTIDASE_A1"/>
    <property type="match status" value="1"/>
</dbReference>
<comment type="similarity">
    <text evidence="1 9">Belongs to the peptidase A1 family.</text>
</comment>
<evidence type="ECO:0000313" key="12">
    <source>
        <dbReference type="EMBL" id="GMS78881.1"/>
    </source>
</evidence>
<evidence type="ECO:0000259" key="11">
    <source>
        <dbReference type="PROSITE" id="PS51767"/>
    </source>
</evidence>
<feature type="active site" evidence="7">
    <location>
        <position position="284"/>
    </location>
</feature>
<evidence type="ECO:0000256" key="3">
    <source>
        <dbReference type="ARBA" id="ARBA00022729"/>
    </source>
</evidence>
<organism evidence="12 13">
    <name type="scientific">Pristionchus entomophagus</name>
    <dbReference type="NCBI Taxonomy" id="358040"/>
    <lineage>
        <taxon>Eukaryota</taxon>
        <taxon>Metazoa</taxon>
        <taxon>Ecdysozoa</taxon>
        <taxon>Nematoda</taxon>
        <taxon>Chromadorea</taxon>
        <taxon>Rhabditida</taxon>
        <taxon>Rhabditina</taxon>
        <taxon>Diplogasteromorpha</taxon>
        <taxon>Diplogasteroidea</taxon>
        <taxon>Neodiplogasteridae</taxon>
        <taxon>Pristionchus</taxon>
    </lineage>
</organism>
<evidence type="ECO:0000256" key="6">
    <source>
        <dbReference type="ARBA" id="ARBA00023180"/>
    </source>
</evidence>
<evidence type="ECO:0000256" key="9">
    <source>
        <dbReference type="RuleBase" id="RU000454"/>
    </source>
</evidence>
<keyword evidence="13" id="KW-1185">Reference proteome</keyword>
<dbReference type="PANTHER" id="PTHR47966">
    <property type="entry name" value="BETA-SITE APP-CLEAVING ENZYME, ISOFORM A-RELATED"/>
    <property type="match status" value="1"/>
</dbReference>
<feature type="active site" evidence="7">
    <location>
        <position position="93"/>
    </location>
</feature>
<dbReference type="InterPro" id="IPR001461">
    <property type="entry name" value="Aspartic_peptidase_A1"/>
</dbReference>
<dbReference type="GO" id="GO:0006508">
    <property type="term" value="P:proteolysis"/>
    <property type="evidence" value="ECO:0007669"/>
    <property type="project" value="UniProtKB-KW"/>
</dbReference>
<dbReference type="Pfam" id="PF00026">
    <property type="entry name" value="Asp"/>
    <property type="match status" value="1"/>
</dbReference>
<dbReference type="FunFam" id="2.40.70.10:FF:000052">
    <property type="entry name" value="ASpartyl Protease"/>
    <property type="match status" value="1"/>
</dbReference>
<dbReference type="FunFam" id="2.40.70.10:FF:000196">
    <property type="entry name" value="Uncharacterized protein"/>
    <property type="match status" value="1"/>
</dbReference>
<name>A0AAV5S7G8_9BILA</name>
<keyword evidence="4 9" id="KW-0064">Aspartyl protease</keyword>
<dbReference type="PANTHER" id="PTHR47966:SF45">
    <property type="entry name" value="PEPTIDASE A1 DOMAIN-CONTAINING PROTEIN"/>
    <property type="match status" value="1"/>
</dbReference>
<dbReference type="CDD" id="cd05471">
    <property type="entry name" value="pepsin_like"/>
    <property type="match status" value="1"/>
</dbReference>
<evidence type="ECO:0000256" key="4">
    <source>
        <dbReference type="ARBA" id="ARBA00022750"/>
    </source>
</evidence>
<feature type="disulfide bond" evidence="8">
    <location>
        <begin position="106"/>
        <end position="114"/>
    </location>
</feature>
<evidence type="ECO:0000256" key="10">
    <source>
        <dbReference type="SAM" id="SignalP"/>
    </source>
</evidence>
<dbReference type="Gene3D" id="2.40.70.10">
    <property type="entry name" value="Acid Proteases"/>
    <property type="match status" value="2"/>
</dbReference>
<evidence type="ECO:0000313" key="13">
    <source>
        <dbReference type="Proteomes" id="UP001432027"/>
    </source>
</evidence>
<evidence type="ECO:0000256" key="5">
    <source>
        <dbReference type="ARBA" id="ARBA00022801"/>
    </source>
</evidence>
<dbReference type="SUPFAM" id="SSF50630">
    <property type="entry name" value="Acid proteases"/>
    <property type="match status" value="1"/>
</dbReference>
<reference evidence="12" key="1">
    <citation type="submission" date="2023-10" db="EMBL/GenBank/DDBJ databases">
        <title>Genome assembly of Pristionchus species.</title>
        <authorList>
            <person name="Yoshida K."/>
            <person name="Sommer R.J."/>
        </authorList>
    </citation>
    <scope>NUCLEOTIDE SEQUENCE</scope>
    <source>
        <strain evidence="12">RS0144</strain>
    </source>
</reference>
<dbReference type="InterPro" id="IPR021109">
    <property type="entry name" value="Peptidase_aspartic_dom_sf"/>
</dbReference>
<dbReference type="PROSITE" id="PS00141">
    <property type="entry name" value="ASP_PROTEASE"/>
    <property type="match status" value="2"/>
</dbReference>
<feature type="chain" id="PRO_5043955304" description="Peptidase A1 domain-containing protein" evidence="10">
    <location>
        <begin position="17"/>
        <end position="397"/>
    </location>
</feature>
<protein>
    <recommendedName>
        <fullName evidence="11">Peptidase A1 domain-containing protein</fullName>
    </recommendedName>
</protein>
<dbReference type="PRINTS" id="PR00792">
    <property type="entry name" value="PEPSIN"/>
</dbReference>
<keyword evidence="8" id="KW-1015">Disulfide bond</keyword>
<evidence type="ECO:0000256" key="1">
    <source>
        <dbReference type="ARBA" id="ARBA00007447"/>
    </source>
</evidence>
<dbReference type="InterPro" id="IPR001969">
    <property type="entry name" value="Aspartic_peptidase_AS"/>
</dbReference>
<keyword evidence="6" id="KW-0325">Glycoprotein</keyword>
<comment type="caution">
    <text evidence="12">The sequence shown here is derived from an EMBL/GenBank/DDBJ whole genome shotgun (WGS) entry which is preliminary data.</text>
</comment>